<dbReference type="InterPro" id="IPR000888">
    <property type="entry name" value="RmlC-like"/>
</dbReference>
<comment type="pathway">
    <text evidence="2">Carbohydrate biosynthesis; dTDP-L-rhamnose biosynthesis.</text>
</comment>
<dbReference type="PANTHER" id="PTHR21047">
    <property type="entry name" value="DTDP-6-DEOXY-D-GLUCOSE-3,5 EPIMERASE"/>
    <property type="match status" value="1"/>
</dbReference>
<comment type="subunit">
    <text evidence="2">Homodimer.</text>
</comment>
<dbReference type="GO" id="GO:0008830">
    <property type="term" value="F:dTDP-4-dehydrorhamnose 3,5-epimerase activity"/>
    <property type="evidence" value="ECO:0007669"/>
    <property type="project" value="UniProtKB-UniRule"/>
</dbReference>
<organism evidence="3 4">
    <name type="scientific">Acetivibrio mesophilus</name>
    <dbReference type="NCBI Taxonomy" id="2487273"/>
    <lineage>
        <taxon>Bacteria</taxon>
        <taxon>Bacillati</taxon>
        <taxon>Bacillota</taxon>
        <taxon>Clostridia</taxon>
        <taxon>Eubacteriales</taxon>
        <taxon>Oscillospiraceae</taxon>
        <taxon>Acetivibrio</taxon>
    </lineage>
</organism>
<feature type="site" description="Participates in a stacking interaction with the thymidine ring of dTDP-4-oxo-6-deoxyglucose" evidence="1">
    <location>
        <position position="139"/>
    </location>
</feature>
<keyword evidence="4" id="KW-1185">Reference proteome</keyword>
<evidence type="ECO:0000313" key="3">
    <source>
        <dbReference type="EMBL" id="RXE58669.1"/>
    </source>
</evidence>
<dbReference type="RefSeq" id="WP_069193169.1">
    <property type="nucleotide sequence ID" value="NZ_RLII01000014.1"/>
</dbReference>
<sequence length="183" mass="21332">MNNFTVIKTPIEGLVVIEPKVFTDTRGFFMESYNKESFCELGLSMEFVQDNHIKSRIGVLRGIHFQRKFSQGKLVRVIKGSVYDVAVDLRKDSQTFGQWYGIELSEKNNKMLYIPENFGHAFLTLEDDTELYFKTTNVYHPEFESGIIYYDEDLGIAWPEIEGEYVLSEKDKNLPTFRNVELD</sequence>
<comment type="function">
    <text evidence="2">Catalyzes the epimerization of the C3' and C5'positions of dTDP-6-deoxy-D-xylo-4-hexulose, forming dTDP-6-deoxy-L-lyxo-4-hexulose.</text>
</comment>
<evidence type="ECO:0000313" key="4">
    <source>
        <dbReference type="Proteomes" id="UP000289166"/>
    </source>
</evidence>
<dbReference type="OrthoDB" id="9800680at2"/>
<gene>
    <name evidence="3" type="primary">rfbC</name>
    <name evidence="3" type="ORF">EFD62_10885</name>
</gene>
<dbReference type="EMBL" id="RLII01000014">
    <property type="protein sequence ID" value="RXE58669.1"/>
    <property type="molecule type" value="Genomic_DNA"/>
</dbReference>
<accession>A0A4V1K211</accession>
<dbReference type="SUPFAM" id="SSF51182">
    <property type="entry name" value="RmlC-like cupins"/>
    <property type="match status" value="1"/>
</dbReference>
<dbReference type="CDD" id="cd00438">
    <property type="entry name" value="cupin_RmlC"/>
    <property type="match status" value="1"/>
</dbReference>
<dbReference type="InterPro" id="IPR011051">
    <property type="entry name" value="RmlC_Cupin_sf"/>
</dbReference>
<reference evidence="4" key="1">
    <citation type="submission" date="2018-11" db="EMBL/GenBank/DDBJ databases">
        <title>Genome sequencing of a novel mesophilic and cellulolytic organism within the genus Hungateiclostridium.</title>
        <authorList>
            <person name="Rettenmaier R."/>
            <person name="Liebl W."/>
            <person name="Zverlov V."/>
        </authorList>
    </citation>
    <scope>NUCLEOTIDE SEQUENCE [LARGE SCALE GENOMIC DNA]</scope>
    <source>
        <strain evidence="4">N2K1</strain>
    </source>
</reference>
<dbReference type="UniPathway" id="UPA00124"/>
<dbReference type="GO" id="GO:0019305">
    <property type="term" value="P:dTDP-rhamnose biosynthetic process"/>
    <property type="evidence" value="ECO:0007669"/>
    <property type="project" value="UniProtKB-UniRule"/>
</dbReference>
<dbReference type="Gene3D" id="2.60.120.10">
    <property type="entry name" value="Jelly Rolls"/>
    <property type="match status" value="1"/>
</dbReference>
<dbReference type="Proteomes" id="UP000289166">
    <property type="component" value="Unassembled WGS sequence"/>
</dbReference>
<evidence type="ECO:0000256" key="1">
    <source>
        <dbReference type="PIRSR" id="PIRSR600888-3"/>
    </source>
</evidence>
<protein>
    <recommendedName>
        <fullName evidence="2">dTDP-4-dehydrorhamnose 3,5-epimerase</fullName>
        <ecNumber evidence="2">5.1.3.13</ecNumber>
    </recommendedName>
    <alternativeName>
        <fullName evidence="2">Thymidine diphospho-4-keto-rhamnose 3,5-epimerase</fullName>
    </alternativeName>
</protein>
<name>A0A4V1K211_9FIRM</name>
<comment type="catalytic activity">
    <reaction evidence="2">
        <text>dTDP-4-dehydro-6-deoxy-alpha-D-glucose = dTDP-4-dehydro-beta-L-rhamnose</text>
        <dbReference type="Rhea" id="RHEA:16969"/>
        <dbReference type="ChEBI" id="CHEBI:57649"/>
        <dbReference type="ChEBI" id="CHEBI:62830"/>
        <dbReference type="EC" id="5.1.3.13"/>
    </reaction>
</comment>
<proteinExistence type="inferred from homology"/>
<comment type="caution">
    <text evidence="3">The sequence shown here is derived from an EMBL/GenBank/DDBJ whole genome shotgun (WGS) entry which is preliminary data.</text>
</comment>
<dbReference type="InterPro" id="IPR014710">
    <property type="entry name" value="RmlC-like_jellyroll"/>
</dbReference>
<dbReference type="EC" id="5.1.3.13" evidence="2"/>
<dbReference type="GO" id="GO:0000271">
    <property type="term" value="P:polysaccharide biosynthetic process"/>
    <property type="evidence" value="ECO:0007669"/>
    <property type="project" value="TreeGrafter"/>
</dbReference>
<evidence type="ECO:0000256" key="2">
    <source>
        <dbReference type="RuleBase" id="RU364069"/>
    </source>
</evidence>
<comment type="similarity">
    <text evidence="2">Belongs to the dTDP-4-dehydrorhamnose 3,5-epimerase family.</text>
</comment>
<dbReference type="NCBIfam" id="TIGR01221">
    <property type="entry name" value="rmlC"/>
    <property type="match status" value="1"/>
</dbReference>
<keyword evidence="2 3" id="KW-0413">Isomerase</keyword>
<dbReference type="AlphaFoldDB" id="A0A4V1K211"/>
<dbReference type="Pfam" id="PF00908">
    <property type="entry name" value="dTDP_sugar_isom"/>
    <property type="match status" value="1"/>
</dbReference>
<dbReference type="GO" id="GO:0005829">
    <property type="term" value="C:cytosol"/>
    <property type="evidence" value="ECO:0007669"/>
    <property type="project" value="TreeGrafter"/>
</dbReference>
<dbReference type="PANTHER" id="PTHR21047:SF2">
    <property type="entry name" value="THYMIDINE DIPHOSPHO-4-KETO-RHAMNOSE 3,5-EPIMERASE"/>
    <property type="match status" value="1"/>
</dbReference>